<organism evidence="2 3">
    <name type="scientific">Albimonas pacifica</name>
    <dbReference type="NCBI Taxonomy" id="1114924"/>
    <lineage>
        <taxon>Bacteria</taxon>
        <taxon>Pseudomonadati</taxon>
        <taxon>Pseudomonadota</taxon>
        <taxon>Alphaproteobacteria</taxon>
        <taxon>Rhodobacterales</taxon>
        <taxon>Paracoccaceae</taxon>
        <taxon>Albimonas</taxon>
    </lineage>
</organism>
<dbReference type="EMBL" id="FOQH01000006">
    <property type="protein sequence ID" value="SFI41732.1"/>
    <property type="molecule type" value="Genomic_DNA"/>
</dbReference>
<evidence type="ECO:0000313" key="2">
    <source>
        <dbReference type="EMBL" id="SFI41732.1"/>
    </source>
</evidence>
<evidence type="ECO:0000256" key="1">
    <source>
        <dbReference type="SAM" id="SignalP"/>
    </source>
</evidence>
<protein>
    <submittedName>
        <fullName evidence="2">Uncharacterized protein</fullName>
    </submittedName>
</protein>
<dbReference type="AlphaFoldDB" id="A0A1I3I1G5"/>
<accession>A0A1I3I1G5</accession>
<feature type="chain" id="PRO_5011727599" evidence="1">
    <location>
        <begin position="18"/>
        <end position="115"/>
    </location>
</feature>
<gene>
    <name evidence="2" type="ORF">SAMN05216258_106287</name>
</gene>
<name>A0A1I3I1G5_9RHOB</name>
<proteinExistence type="predicted"/>
<keyword evidence="3" id="KW-1185">Reference proteome</keyword>
<dbReference type="Proteomes" id="UP000199377">
    <property type="component" value="Unassembled WGS sequence"/>
</dbReference>
<sequence>MPLPVALAPLASPWAMKAVAGAATALAVYQAARRARWSDARPAAAEATLDAVPEGIEWGWSRDAGRARADARAGLRGQLRWGEDGPGIAMDLSALARLRLGLLKARSKPFRNPAR</sequence>
<feature type="signal peptide" evidence="1">
    <location>
        <begin position="1"/>
        <end position="17"/>
    </location>
</feature>
<reference evidence="2 3" key="1">
    <citation type="submission" date="2016-10" db="EMBL/GenBank/DDBJ databases">
        <authorList>
            <person name="de Groot N.N."/>
        </authorList>
    </citation>
    <scope>NUCLEOTIDE SEQUENCE [LARGE SCALE GENOMIC DNA]</scope>
    <source>
        <strain evidence="2 3">CGMCC 1.11030</strain>
    </source>
</reference>
<dbReference type="RefSeq" id="WP_092860718.1">
    <property type="nucleotide sequence ID" value="NZ_FOQH01000006.1"/>
</dbReference>
<evidence type="ECO:0000313" key="3">
    <source>
        <dbReference type="Proteomes" id="UP000199377"/>
    </source>
</evidence>
<dbReference type="STRING" id="1114924.SAMN05216258_106287"/>
<keyword evidence="1" id="KW-0732">Signal</keyword>